<dbReference type="EMBL" id="JAVDDT010000009">
    <property type="protein sequence ID" value="MDQ2070694.1"/>
    <property type="molecule type" value="Genomic_DNA"/>
</dbReference>
<evidence type="ECO:0000256" key="4">
    <source>
        <dbReference type="ARBA" id="ARBA00022989"/>
    </source>
</evidence>
<dbReference type="Pfam" id="PF00361">
    <property type="entry name" value="Proton_antipo_M"/>
    <property type="match status" value="1"/>
</dbReference>
<keyword evidence="6 8" id="KW-0472">Membrane</keyword>
<feature type="domain" description="NADH:quinone oxidoreductase/Mrp antiporter transmembrane" evidence="9">
    <location>
        <begin position="123"/>
        <end position="342"/>
    </location>
</feature>
<feature type="transmembrane region" description="Helical" evidence="8">
    <location>
        <begin position="539"/>
        <end position="561"/>
    </location>
</feature>
<evidence type="ECO:0000256" key="3">
    <source>
        <dbReference type="ARBA" id="ARBA00022692"/>
    </source>
</evidence>
<evidence type="ECO:0000256" key="5">
    <source>
        <dbReference type="ARBA" id="ARBA00023002"/>
    </source>
</evidence>
<evidence type="ECO:0000313" key="11">
    <source>
        <dbReference type="Proteomes" id="UP001239019"/>
    </source>
</evidence>
<evidence type="ECO:0000256" key="6">
    <source>
        <dbReference type="ARBA" id="ARBA00023136"/>
    </source>
</evidence>
<name>A0ABU0W9W4_9GAMM</name>
<feature type="transmembrane region" description="Helical" evidence="8">
    <location>
        <begin position="422"/>
        <end position="443"/>
    </location>
</feature>
<feature type="transmembrane region" description="Helical" evidence="8">
    <location>
        <begin position="289"/>
        <end position="307"/>
    </location>
</feature>
<keyword evidence="2" id="KW-1003">Cell membrane</keyword>
<dbReference type="RefSeq" id="WP_306729192.1">
    <property type="nucleotide sequence ID" value="NZ_JAVDDT010000009.1"/>
</dbReference>
<sequence>MMLPSVTQLFALLLPCLPLAVAAALYVRPLQARACRLSAWIPLSGLALLFLYGEVVEFPWLLLGARVGVDDLAAPLLILASLAWTLAGLHARSRIPDKDQPRFFLFWLLTWTGNLCVFITLDAASFYAAYAMMSVSAYGLIIFYRRPDDYRAGRIYLAMALLGEAFILAGLFLLGSSMGNIAFDQQPDAIAQLQQPLLVAGLFAAGFAVKMGMVPLHMWLPLAHPQAPVPASAVLSGVILKAGLMGCIRFLPFEVDGFALLGASLLAIGLVSAFFGVVIGLTQTRMKTVLAYSSISQMGLISAGIGAALMDPAIAPALLAAVTLFALHHGLAKTALFLSVDMATERPVLARRLVWLPAIALAGAPLSSGALAKVNLKSHWPDFLTGLEPLLLISSVATTLLLTRFLVLLWQSGNEAASDRDGVPAAIPWLLLLLAGLTVPWVATHGFAGLAPLSTTAPFRPDYLLETLLPVVAGLMLATAAWRLNGERWRPNIPPGDLINIRLSWSRAPGLLPGFGSLKDGLSPLLETWERMMGHSEQALSRMATSLLVLMSGLGLLLLAVTL</sequence>
<gene>
    <name evidence="10" type="ORF">RBH19_12505</name>
</gene>
<feature type="transmembrane region" description="Helical" evidence="8">
    <location>
        <begin position="313"/>
        <end position="332"/>
    </location>
</feature>
<evidence type="ECO:0000256" key="2">
    <source>
        <dbReference type="ARBA" id="ARBA00022475"/>
    </source>
</evidence>
<dbReference type="InterPro" id="IPR052175">
    <property type="entry name" value="ComplexI-like_HydComp"/>
</dbReference>
<evidence type="ECO:0000256" key="7">
    <source>
        <dbReference type="RuleBase" id="RU000320"/>
    </source>
</evidence>
<dbReference type="PANTHER" id="PTHR42682">
    <property type="entry name" value="HYDROGENASE-4 COMPONENT F"/>
    <property type="match status" value="1"/>
</dbReference>
<evidence type="ECO:0000256" key="1">
    <source>
        <dbReference type="ARBA" id="ARBA00004651"/>
    </source>
</evidence>
<evidence type="ECO:0000313" key="10">
    <source>
        <dbReference type="EMBL" id="MDQ2070694.1"/>
    </source>
</evidence>
<feature type="transmembrane region" description="Helical" evidence="8">
    <location>
        <begin position="463"/>
        <end position="482"/>
    </location>
</feature>
<keyword evidence="4 8" id="KW-1133">Transmembrane helix</keyword>
<feature type="transmembrane region" description="Helical" evidence="8">
    <location>
        <begin position="257"/>
        <end position="282"/>
    </location>
</feature>
<comment type="caution">
    <text evidence="10">The sequence shown here is derived from an EMBL/GenBank/DDBJ whole genome shotgun (WGS) entry which is preliminary data.</text>
</comment>
<feature type="transmembrane region" description="Helical" evidence="8">
    <location>
        <begin position="391"/>
        <end position="410"/>
    </location>
</feature>
<protein>
    <submittedName>
        <fullName evidence="10">Complex I subunit 5 family protein</fullName>
    </submittedName>
</protein>
<organism evidence="10 11">
    <name type="scientific">Natronospira bacteriovora</name>
    <dbReference type="NCBI Taxonomy" id="3069753"/>
    <lineage>
        <taxon>Bacteria</taxon>
        <taxon>Pseudomonadati</taxon>
        <taxon>Pseudomonadota</taxon>
        <taxon>Gammaproteobacteria</taxon>
        <taxon>Natronospirales</taxon>
        <taxon>Natronospiraceae</taxon>
        <taxon>Natronospira</taxon>
    </lineage>
</organism>
<feature type="transmembrane region" description="Helical" evidence="8">
    <location>
        <begin position="127"/>
        <end position="144"/>
    </location>
</feature>
<dbReference type="PANTHER" id="PTHR42682:SF4">
    <property type="entry name" value="NADH-UBIQUINONE_PLASTOQUINONE"/>
    <property type="match status" value="1"/>
</dbReference>
<evidence type="ECO:0000259" key="9">
    <source>
        <dbReference type="Pfam" id="PF00361"/>
    </source>
</evidence>
<dbReference type="Proteomes" id="UP001239019">
    <property type="component" value="Unassembled WGS sequence"/>
</dbReference>
<reference evidence="10 11" key="1">
    <citation type="submission" date="2023-08" db="EMBL/GenBank/DDBJ databases">
        <title>Whole-genome sequencing of halo(alkali)philic microorganisms from hypersaline lakes.</title>
        <authorList>
            <person name="Sorokin D.Y."/>
            <person name="Abbas B."/>
            <person name="Merkel A.Y."/>
        </authorList>
    </citation>
    <scope>NUCLEOTIDE SEQUENCE [LARGE SCALE GENOMIC DNA]</scope>
    <source>
        <strain evidence="10 11">AB-CW4</strain>
    </source>
</reference>
<keyword evidence="3 7" id="KW-0812">Transmembrane</keyword>
<feature type="transmembrane region" description="Helical" evidence="8">
    <location>
        <begin position="103"/>
        <end position="121"/>
    </location>
</feature>
<proteinExistence type="predicted"/>
<feature type="transmembrane region" description="Helical" evidence="8">
    <location>
        <begin position="353"/>
        <end position="371"/>
    </location>
</feature>
<feature type="transmembrane region" description="Helical" evidence="8">
    <location>
        <begin position="34"/>
        <end position="52"/>
    </location>
</feature>
<feature type="transmembrane region" description="Helical" evidence="8">
    <location>
        <begin position="156"/>
        <end position="177"/>
    </location>
</feature>
<accession>A0ABU0W9W4</accession>
<keyword evidence="11" id="KW-1185">Reference proteome</keyword>
<dbReference type="InterPro" id="IPR001750">
    <property type="entry name" value="ND/Mrp_TM"/>
</dbReference>
<feature type="transmembrane region" description="Helical" evidence="8">
    <location>
        <begin position="232"/>
        <end position="251"/>
    </location>
</feature>
<keyword evidence="5" id="KW-0560">Oxidoreductase</keyword>
<evidence type="ECO:0000256" key="8">
    <source>
        <dbReference type="SAM" id="Phobius"/>
    </source>
</evidence>
<feature type="transmembrane region" description="Helical" evidence="8">
    <location>
        <begin position="72"/>
        <end position="91"/>
    </location>
</feature>
<feature type="transmembrane region" description="Helical" evidence="8">
    <location>
        <begin position="197"/>
        <end position="220"/>
    </location>
</feature>
<feature type="transmembrane region" description="Helical" evidence="8">
    <location>
        <begin position="6"/>
        <end position="27"/>
    </location>
</feature>
<comment type="subcellular location">
    <subcellularLocation>
        <location evidence="1">Cell membrane</location>
        <topology evidence="1">Multi-pass membrane protein</topology>
    </subcellularLocation>
    <subcellularLocation>
        <location evidence="7">Membrane</location>
        <topology evidence="7">Multi-pass membrane protein</topology>
    </subcellularLocation>
</comment>